<evidence type="ECO:0000256" key="8">
    <source>
        <dbReference type="ARBA" id="ARBA00023055"/>
    </source>
</evidence>
<dbReference type="PANTHER" id="PTHR13190:SF1">
    <property type="entry name" value="AUTOPHAGY-RELATED 2, ISOFORM A"/>
    <property type="match status" value="1"/>
</dbReference>
<evidence type="ECO:0000256" key="1">
    <source>
        <dbReference type="ARBA" id="ARBA00004406"/>
    </source>
</evidence>
<dbReference type="Pfam" id="PF13329">
    <property type="entry name" value="ATG2_CAD"/>
    <property type="match status" value="3"/>
</dbReference>
<keyword evidence="13" id="KW-1133">Transmembrane helix</keyword>
<evidence type="ECO:0000256" key="3">
    <source>
        <dbReference type="ARBA" id="ARBA00009714"/>
    </source>
</evidence>
<dbReference type="GO" id="GO:0005789">
    <property type="term" value="C:endoplasmic reticulum membrane"/>
    <property type="evidence" value="ECO:0007669"/>
    <property type="project" value="UniProtKB-SubCell"/>
</dbReference>
<gene>
    <name evidence="14" type="ORF">L1049_014723</name>
</gene>
<keyword evidence="15" id="KW-1185">Reference proteome</keyword>
<comment type="catalytic activity">
    <reaction evidence="11">
        <text>a 1,2-diacyl-sn-glycero-3-phosphoethanolamine(in) = a 1,2-diacyl-sn-glycero-3-phosphoethanolamine(out)</text>
        <dbReference type="Rhea" id="RHEA:38895"/>
        <dbReference type="ChEBI" id="CHEBI:64612"/>
    </reaction>
</comment>
<reference evidence="14 15" key="1">
    <citation type="journal article" date="2024" name="Plant J.">
        <title>Genome sequences and population genomics reveal climatic adaptation and genomic divergence between two closely related sweetgum species.</title>
        <authorList>
            <person name="Xu W.Q."/>
            <person name="Ren C.Q."/>
            <person name="Zhang X.Y."/>
            <person name="Comes H.P."/>
            <person name="Liu X.H."/>
            <person name="Li Y.G."/>
            <person name="Kettle C.J."/>
            <person name="Jalonen R."/>
            <person name="Gaisberger H."/>
            <person name="Ma Y.Z."/>
            <person name="Qiu Y.X."/>
        </authorList>
    </citation>
    <scope>NUCLEOTIDE SEQUENCE [LARGE SCALE GENOMIC DNA]</scope>
    <source>
        <strain evidence="14">Hangzhou</strain>
    </source>
</reference>
<evidence type="ECO:0000256" key="4">
    <source>
        <dbReference type="ARBA" id="ARBA00018070"/>
    </source>
</evidence>
<dbReference type="PANTHER" id="PTHR13190">
    <property type="entry name" value="AUTOPHAGY-RELATED 2, ISOFORM A"/>
    <property type="match status" value="1"/>
</dbReference>
<dbReference type="GO" id="GO:0032266">
    <property type="term" value="F:phosphatidylinositol-3-phosphate binding"/>
    <property type="evidence" value="ECO:0007669"/>
    <property type="project" value="TreeGrafter"/>
</dbReference>
<comment type="catalytic activity">
    <reaction evidence="10">
        <text>a 1,2-diacyl-sn-glycero-3-phospho-L-serine(in) = a 1,2-diacyl-sn-glycero-3-phospho-L-serine(out)</text>
        <dbReference type="Rhea" id="RHEA:38663"/>
        <dbReference type="ChEBI" id="CHEBI:57262"/>
    </reaction>
</comment>
<feature type="region of interest" description="Disordered" evidence="12">
    <location>
        <begin position="1065"/>
        <end position="1084"/>
    </location>
</feature>
<evidence type="ECO:0000256" key="7">
    <source>
        <dbReference type="ARBA" id="ARBA00023006"/>
    </source>
</evidence>
<organism evidence="14 15">
    <name type="scientific">Liquidambar formosana</name>
    <name type="common">Formosan gum</name>
    <dbReference type="NCBI Taxonomy" id="63359"/>
    <lineage>
        <taxon>Eukaryota</taxon>
        <taxon>Viridiplantae</taxon>
        <taxon>Streptophyta</taxon>
        <taxon>Embryophyta</taxon>
        <taxon>Tracheophyta</taxon>
        <taxon>Spermatophyta</taxon>
        <taxon>Magnoliopsida</taxon>
        <taxon>eudicotyledons</taxon>
        <taxon>Gunneridae</taxon>
        <taxon>Pentapetalae</taxon>
        <taxon>Saxifragales</taxon>
        <taxon>Altingiaceae</taxon>
        <taxon>Liquidambar</taxon>
    </lineage>
</organism>
<dbReference type="InterPro" id="IPR026849">
    <property type="entry name" value="ATG2"/>
</dbReference>
<dbReference type="GO" id="GO:0061723">
    <property type="term" value="P:glycophagy"/>
    <property type="evidence" value="ECO:0007669"/>
    <property type="project" value="TreeGrafter"/>
</dbReference>
<evidence type="ECO:0000256" key="9">
    <source>
        <dbReference type="ARBA" id="ARBA00023136"/>
    </source>
</evidence>
<accession>A0AAP0X204</accession>
<evidence type="ECO:0000256" key="5">
    <source>
        <dbReference type="ARBA" id="ARBA00022448"/>
    </source>
</evidence>
<dbReference type="GO" id="GO:0061709">
    <property type="term" value="P:reticulophagy"/>
    <property type="evidence" value="ECO:0007669"/>
    <property type="project" value="TreeGrafter"/>
</dbReference>
<evidence type="ECO:0000256" key="12">
    <source>
        <dbReference type="SAM" id="MobiDB-lite"/>
    </source>
</evidence>
<feature type="region of interest" description="Disordered" evidence="12">
    <location>
        <begin position="1330"/>
        <end position="1350"/>
    </location>
</feature>
<keyword evidence="13" id="KW-0812">Transmembrane</keyword>
<dbReference type="GO" id="GO:0034727">
    <property type="term" value="P:piecemeal microautophagy of the nucleus"/>
    <property type="evidence" value="ECO:0007669"/>
    <property type="project" value="TreeGrafter"/>
</dbReference>
<keyword evidence="9 13" id="KW-0472">Membrane</keyword>
<evidence type="ECO:0000256" key="11">
    <source>
        <dbReference type="ARBA" id="ARBA00024615"/>
    </source>
</evidence>
<dbReference type="Proteomes" id="UP001415857">
    <property type="component" value="Unassembled WGS sequence"/>
</dbReference>
<evidence type="ECO:0000313" key="14">
    <source>
        <dbReference type="EMBL" id="KAK9286331.1"/>
    </source>
</evidence>
<dbReference type="GO" id="GO:0000045">
    <property type="term" value="P:autophagosome assembly"/>
    <property type="evidence" value="ECO:0007669"/>
    <property type="project" value="TreeGrafter"/>
</dbReference>
<comment type="similarity">
    <text evidence="3">Belongs to the ATG2 family.</text>
</comment>
<protein>
    <recommendedName>
        <fullName evidence="4">Autophagy-related protein 2</fullName>
    </recommendedName>
</protein>
<evidence type="ECO:0000256" key="13">
    <source>
        <dbReference type="SAM" id="Phobius"/>
    </source>
</evidence>
<feature type="transmembrane region" description="Helical" evidence="13">
    <location>
        <begin position="1227"/>
        <end position="1244"/>
    </location>
</feature>
<proteinExistence type="inferred from homology"/>
<comment type="subcellular location">
    <subcellularLocation>
        <location evidence="1">Endoplasmic reticulum membrane</location>
        <topology evidence="1">Peripheral membrane protein</topology>
    </subcellularLocation>
    <subcellularLocation>
        <location evidence="2">Preautophagosomal structure membrane</location>
        <topology evidence="2">Peripheral membrane protein</topology>
    </subcellularLocation>
</comment>
<evidence type="ECO:0000256" key="6">
    <source>
        <dbReference type="ARBA" id="ARBA00022824"/>
    </source>
</evidence>
<dbReference type="GO" id="GO:0000422">
    <property type="term" value="P:autophagy of mitochondrion"/>
    <property type="evidence" value="ECO:0007669"/>
    <property type="project" value="TreeGrafter"/>
</dbReference>
<evidence type="ECO:0000313" key="15">
    <source>
        <dbReference type="Proteomes" id="UP001415857"/>
    </source>
</evidence>
<evidence type="ECO:0000256" key="10">
    <source>
        <dbReference type="ARBA" id="ARBA00024479"/>
    </source>
</evidence>
<dbReference type="GO" id="GO:0006869">
    <property type="term" value="P:lipid transport"/>
    <property type="evidence" value="ECO:0007669"/>
    <property type="project" value="UniProtKB-KW"/>
</dbReference>
<dbReference type="GO" id="GO:0034045">
    <property type="term" value="C:phagophore assembly site membrane"/>
    <property type="evidence" value="ECO:0007669"/>
    <property type="project" value="UniProtKB-SubCell"/>
</dbReference>
<sequence length="1350" mass="148153">MSSMDNCISRINCASSKEDDVVKVTLLRTSGVSHCQVTVNSSYTDGGLTGPTSFSLKLPPFILWVNFHLINILFDFFKEVGSSVQISNRENGFPIEPFKENHGPSDGNVKRGSHPCVTTLPSKESLQGNILLPDARVILCFPFENGGDFGGYSSWDQFMALDFSSPSTLEKGTIQVTNPTSVASSQKRYSSTTTRSLHLNVGNLNIHLVTSACKDDVGIHSCGMQRQKFSAQNILSVTSETGCLSVISMLWQEGHVTGPWIAKRAKFLANLEDSRSRNKFMGTGSEFASVTAVKDLEDFNSRTRQDIILSSSFFLRVHLSPVIVNLGSSQYKSLHRLLNEVINGLSCVSCDPVTVREESSVPQTSILVECDSVEILIGLDTIDDIKGSMQKELPGSWHYLKLKVQKFELLSVSDIGGIRGASFLWVTHGEGKLWGSITGVPDHEFLLISCSNSTMKRGDGEGSNALSFRVAGSEIIHLWEPESCHSFTSVSVRCGTIVAVGGRLDWLDAIFSFFISPSPETEEAGENSFQKEDSSVPCGSSFVLNLVDIGLSYEPHLKNLVVSGEDFDSQSTCSGGSREETGDQYVACLLAASSLNLSHTTAADSVDNDYKIRMQDVGLLLCAVSGPEHVGSTYSVEHLHKIGYVKVAAEAHVEAILRTNCTDGLLWEVECSESHIDLDTCHDTTSGLIHLVAQLQQLFAPDVEESVVHLQTRWNNVQQAQESNTFNDEIMIFNDESVPSASQLHTSHLNTKSKPGVIGLMDEICEDAFQLDGTRTCDYYSCESQLHTSLDGSSLGETCNVIGSESSQTSLFQEGCSPKFIESYCLSDLRPLSEISVGNQSLDEIHEHKSRNLRNGDLGKGTSGWYGDTSLRIVENHISESEGTGSKQFVEGKLPFIHCTRPDDSEKAKGRVLLKNINVRWRLYAGFDWHDTRKNSETSAYIRGRDTAVCLELELSRMDFQYDIFHDGEVLVSKLSLSVQDFHLYDNSRHAPWKMVLGYFDSKDHRRESSSKAFKLDLEAVRPDPSTPLEEYRLRIAFLPLLLHLHQSQLDFLVSFFVGKSSLGGQSPSNPQDPSGSKLSPTNSNLGGHPIAEEALLPYFQKFDIWPVLIRIDYHPSHVDLAALGGGEYVELVNLVQWKGIELQLKHVHAVGVYGWSSVCETIIGQWLEDVSQNQVLKVLQGLPAIRSLVAVGSGAAKLVSSPLKSYRKDRRLLKGMQRDLHLTRSVYVVIIFFIAFSANCHFLDACMKAKRNSGSDISQVAYESLSDGLGKSASALIRTPLKKYQRGAGAGSALATAVRAAPAAAIAPASAAVGAVHYALLGVRNSLDPEHKKESMDKYLGPSQPQEHN</sequence>
<evidence type="ECO:0000256" key="2">
    <source>
        <dbReference type="ARBA" id="ARBA00004623"/>
    </source>
</evidence>
<keyword evidence="7" id="KW-0072">Autophagy</keyword>
<dbReference type="GO" id="GO:0061908">
    <property type="term" value="C:phagophore"/>
    <property type="evidence" value="ECO:0007669"/>
    <property type="project" value="TreeGrafter"/>
</dbReference>
<dbReference type="EMBL" id="JBBPBK010000004">
    <property type="protein sequence ID" value="KAK9286331.1"/>
    <property type="molecule type" value="Genomic_DNA"/>
</dbReference>
<comment type="caution">
    <text evidence="14">The sequence shown here is derived from an EMBL/GenBank/DDBJ whole genome shotgun (WGS) entry which is preliminary data.</text>
</comment>
<name>A0AAP0X204_LIQFO</name>
<keyword evidence="8" id="KW-0445">Lipid transport</keyword>
<keyword evidence="6" id="KW-0256">Endoplasmic reticulum</keyword>
<keyword evidence="5" id="KW-0813">Transport</keyword>
<dbReference type="GO" id="GO:0043495">
    <property type="term" value="F:protein-membrane adaptor activity"/>
    <property type="evidence" value="ECO:0007669"/>
    <property type="project" value="TreeGrafter"/>
</dbReference>